<dbReference type="EMBL" id="QOVL01000008">
    <property type="protein sequence ID" value="RXG29909.1"/>
    <property type="molecule type" value="Genomic_DNA"/>
</dbReference>
<dbReference type="RefSeq" id="WP_073099152.1">
    <property type="nucleotide sequence ID" value="NZ_QOVL01000008.1"/>
</dbReference>
<comment type="caution">
    <text evidence="1">The sequence shown here is derived from an EMBL/GenBank/DDBJ whole genome shotgun (WGS) entry which is preliminary data.</text>
</comment>
<proteinExistence type="predicted"/>
<protein>
    <submittedName>
        <fullName evidence="1">Uncharacterized protein</fullName>
    </submittedName>
</protein>
<dbReference type="AlphaFoldDB" id="A0A4Q0PLJ9"/>
<name>A0A4Q0PLJ9_9FLAO</name>
<evidence type="ECO:0000313" key="1">
    <source>
        <dbReference type="EMBL" id="RXG29909.1"/>
    </source>
</evidence>
<reference evidence="1 2" key="1">
    <citation type="submission" date="2018-07" db="EMBL/GenBank/DDBJ databases">
        <title>Leeuwenhoekiella genomics.</title>
        <authorList>
            <person name="Tahon G."/>
            <person name="Willems A."/>
        </authorList>
    </citation>
    <scope>NUCLEOTIDE SEQUENCE [LARGE SCALE GENOMIC DNA]</scope>
    <source>
        <strain evidence="1 2">LMG 1345</strain>
    </source>
</reference>
<gene>
    <name evidence="1" type="ORF">DSL99_1962</name>
</gene>
<accession>A0A4Q0PLJ9</accession>
<evidence type="ECO:0000313" key="2">
    <source>
        <dbReference type="Proteomes" id="UP000290608"/>
    </source>
</evidence>
<dbReference type="STRING" id="1122159.SAMN02745246_02075"/>
<organism evidence="1 2">
    <name type="scientific">Leeuwenhoekiella marinoflava</name>
    <dbReference type="NCBI Taxonomy" id="988"/>
    <lineage>
        <taxon>Bacteria</taxon>
        <taxon>Pseudomonadati</taxon>
        <taxon>Bacteroidota</taxon>
        <taxon>Flavobacteriia</taxon>
        <taxon>Flavobacteriales</taxon>
        <taxon>Flavobacteriaceae</taxon>
        <taxon>Leeuwenhoekiella</taxon>
    </lineage>
</organism>
<sequence length="226" mass="26176">MLRDSLPSYQSPRSNDLSAGQDAETNLILFFIDNHIPDFSSYYQSLNDSNKENRISDLLVHHFELCKDESGGYFPFRFSKNPTQAHTTKETDIGIFVRTRGQKPLPIFEFEAKRFSDSSNNKEYVCGIRGGIERFKRGDHSSHLKICGMFGYIQSRTAQEWIGKVNSWIQELSKNNTNELLDWTGNNEKLVNVDSFISVEKLYSSNKRKSFNDEIILWHYLIDLTP</sequence>
<dbReference type="Proteomes" id="UP000290608">
    <property type="component" value="Unassembled WGS sequence"/>
</dbReference>